<comment type="cofactor">
    <cofactor evidence="1">
        <name>heme</name>
        <dbReference type="ChEBI" id="CHEBI:30413"/>
    </cofactor>
</comment>
<keyword evidence="5" id="KW-0560">Oxidoreductase</keyword>
<feature type="chain" id="PRO_5043440114" description="Cytochrome P450" evidence="8">
    <location>
        <begin position="23"/>
        <end position="306"/>
    </location>
</feature>
<evidence type="ECO:0000256" key="5">
    <source>
        <dbReference type="ARBA" id="ARBA00023002"/>
    </source>
</evidence>
<accession>A0AAV7H688</accession>
<keyword evidence="8" id="KW-0732">Signal</keyword>
<evidence type="ECO:0000256" key="2">
    <source>
        <dbReference type="ARBA" id="ARBA00010617"/>
    </source>
</evidence>
<dbReference type="AlphaFoldDB" id="A0AAV7H688"/>
<evidence type="ECO:0000256" key="8">
    <source>
        <dbReference type="SAM" id="SignalP"/>
    </source>
</evidence>
<dbReference type="InterPro" id="IPR036396">
    <property type="entry name" value="Cyt_P450_sf"/>
</dbReference>
<dbReference type="GO" id="GO:0016705">
    <property type="term" value="F:oxidoreductase activity, acting on paired donors, with incorporation or reduction of molecular oxygen"/>
    <property type="evidence" value="ECO:0007669"/>
    <property type="project" value="InterPro"/>
</dbReference>
<feature type="signal peptide" evidence="8">
    <location>
        <begin position="1"/>
        <end position="22"/>
    </location>
</feature>
<dbReference type="GO" id="GO:0020037">
    <property type="term" value="F:heme binding"/>
    <property type="evidence" value="ECO:0007669"/>
    <property type="project" value="InterPro"/>
</dbReference>
<dbReference type="Proteomes" id="UP000775213">
    <property type="component" value="Unassembled WGS sequence"/>
</dbReference>
<keyword evidence="4" id="KW-0479">Metal-binding</keyword>
<name>A0AAV7H688_DENCH</name>
<evidence type="ECO:0000313" key="9">
    <source>
        <dbReference type="EMBL" id="KAH0463073.1"/>
    </source>
</evidence>
<comment type="similarity">
    <text evidence="2">Belongs to the cytochrome P450 family.</text>
</comment>
<dbReference type="Pfam" id="PF00067">
    <property type="entry name" value="p450"/>
    <property type="match status" value="1"/>
</dbReference>
<evidence type="ECO:0000256" key="7">
    <source>
        <dbReference type="ARBA" id="ARBA00023033"/>
    </source>
</evidence>
<comment type="caution">
    <text evidence="9">The sequence shown here is derived from an EMBL/GenBank/DDBJ whole genome shotgun (WGS) entry which is preliminary data.</text>
</comment>
<evidence type="ECO:0000256" key="4">
    <source>
        <dbReference type="ARBA" id="ARBA00022723"/>
    </source>
</evidence>
<protein>
    <recommendedName>
        <fullName evidence="11">Cytochrome P450</fullName>
    </recommendedName>
</protein>
<gene>
    <name evidence="9" type="ORF">IEQ34_007655</name>
</gene>
<dbReference type="Gene3D" id="1.10.630.10">
    <property type="entry name" value="Cytochrome P450"/>
    <property type="match status" value="1"/>
</dbReference>
<dbReference type="GO" id="GO:0005506">
    <property type="term" value="F:iron ion binding"/>
    <property type="evidence" value="ECO:0007669"/>
    <property type="project" value="InterPro"/>
</dbReference>
<keyword evidence="3" id="KW-0349">Heme</keyword>
<evidence type="ECO:0000313" key="10">
    <source>
        <dbReference type="Proteomes" id="UP000775213"/>
    </source>
</evidence>
<dbReference type="GO" id="GO:0004497">
    <property type="term" value="F:monooxygenase activity"/>
    <property type="evidence" value="ECO:0007669"/>
    <property type="project" value="UniProtKB-KW"/>
</dbReference>
<keyword evidence="7" id="KW-0503">Monooxygenase</keyword>
<sequence length="306" mass="35003">MLALTILAIVLSYLFFFKKSPTIINTSSVQPLPPSPPKFPIIGNLHQLGSSPHRSLHSLSERYGSLMLLHLGHIPVLVTSSPSIIHEITQTQDHLFAYRPSLKVPDTIFHHGHDIAFAPYGEYWREMKKATILHLLSKKKVGSYKQAREEELAFMMKEIEQTMLVDITEKFHVLSRDVTCRAVIGESTRNKLGRDGLRKLIDESSRIMGEFYVGDYIPWLGKIVGVLSGFERRLRSVFERTDKILEEIVKEHRRRIAKRKEEGDGDVTNECFLDALLTLDQWELQCKGVVFDTESIKAVAMVIRFC</sequence>
<evidence type="ECO:0000256" key="1">
    <source>
        <dbReference type="ARBA" id="ARBA00001971"/>
    </source>
</evidence>
<dbReference type="SUPFAM" id="SSF48264">
    <property type="entry name" value="Cytochrome P450"/>
    <property type="match status" value="1"/>
</dbReference>
<proteinExistence type="inferred from homology"/>
<evidence type="ECO:0000256" key="3">
    <source>
        <dbReference type="ARBA" id="ARBA00022617"/>
    </source>
</evidence>
<dbReference type="PANTHER" id="PTHR47955:SF19">
    <property type="entry name" value="CYTOCHROME P450 71A9-LIKE ISOFORM X1"/>
    <property type="match status" value="1"/>
</dbReference>
<reference evidence="9 10" key="1">
    <citation type="journal article" date="2021" name="Hortic Res">
        <title>Chromosome-scale assembly of the Dendrobium chrysotoxum genome enhances the understanding of orchid evolution.</title>
        <authorList>
            <person name="Zhang Y."/>
            <person name="Zhang G.Q."/>
            <person name="Zhang D."/>
            <person name="Liu X.D."/>
            <person name="Xu X.Y."/>
            <person name="Sun W.H."/>
            <person name="Yu X."/>
            <person name="Zhu X."/>
            <person name="Wang Z.W."/>
            <person name="Zhao X."/>
            <person name="Zhong W.Y."/>
            <person name="Chen H."/>
            <person name="Yin W.L."/>
            <person name="Huang T."/>
            <person name="Niu S.C."/>
            <person name="Liu Z.J."/>
        </authorList>
    </citation>
    <scope>NUCLEOTIDE SEQUENCE [LARGE SCALE GENOMIC DNA]</scope>
    <source>
        <strain evidence="9">Lindl</strain>
    </source>
</reference>
<organism evidence="9 10">
    <name type="scientific">Dendrobium chrysotoxum</name>
    <name type="common">Orchid</name>
    <dbReference type="NCBI Taxonomy" id="161865"/>
    <lineage>
        <taxon>Eukaryota</taxon>
        <taxon>Viridiplantae</taxon>
        <taxon>Streptophyta</taxon>
        <taxon>Embryophyta</taxon>
        <taxon>Tracheophyta</taxon>
        <taxon>Spermatophyta</taxon>
        <taxon>Magnoliopsida</taxon>
        <taxon>Liliopsida</taxon>
        <taxon>Asparagales</taxon>
        <taxon>Orchidaceae</taxon>
        <taxon>Epidendroideae</taxon>
        <taxon>Malaxideae</taxon>
        <taxon>Dendrobiinae</taxon>
        <taxon>Dendrobium</taxon>
    </lineage>
</organism>
<dbReference type="PANTHER" id="PTHR47955">
    <property type="entry name" value="CYTOCHROME P450 FAMILY 71 PROTEIN"/>
    <property type="match status" value="1"/>
</dbReference>
<evidence type="ECO:0000256" key="6">
    <source>
        <dbReference type="ARBA" id="ARBA00023004"/>
    </source>
</evidence>
<keyword evidence="10" id="KW-1185">Reference proteome</keyword>
<dbReference type="EMBL" id="JAGFBR010000008">
    <property type="protein sequence ID" value="KAH0463073.1"/>
    <property type="molecule type" value="Genomic_DNA"/>
</dbReference>
<keyword evidence="6" id="KW-0408">Iron</keyword>
<dbReference type="InterPro" id="IPR001128">
    <property type="entry name" value="Cyt_P450"/>
</dbReference>
<evidence type="ECO:0008006" key="11">
    <source>
        <dbReference type="Google" id="ProtNLM"/>
    </source>
</evidence>